<dbReference type="Proteomes" id="UP001254257">
    <property type="component" value="Unassembled WGS sequence"/>
</dbReference>
<evidence type="ECO:0000313" key="2">
    <source>
        <dbReference type="Proteomes" id="UP001254257"/>
    </source>
</evidence>
<keyword evidence="2" id="KW-1185">Reference proteome</keyword>
<proteinExistence type="predicted"/>
<evidence type="ECO:0000313" key="1">
    <source>
        <dbReference type="EMBL" id="MDU0338603.1"/>
    </source>
</evidence>
<organism evidence="1 2">
    <name type="scientific">Bosea rubneri</name>
    <dbReference type="NCBI Taxonomy" id="3075434"/>
    <lineage>
        <taxon>Bacteria</taxon>
        <taxon>Pseudomonadati</taxon>
        <taxon>Pseudomonadota</taxon>
        <taxon>Alphaproteobacteria</taxon>
        <taxon>Hyphomicrobiales</taxon>
        <taxon>Boseaceae</taxon>
        <taxon>Bosea</taxon>
    </lineage>
</organism>
<accession>A0ABU3S1D5</accession>
<reference evidence="1 2" key="1">
    <citation type="submission" date="2023-09" db="EMBL/GenBank/DDBJ databases">
        <title>Whole genome shotgun sequencing (WGS) of Bosea sp. ZW T0_25, isolated from stored onions (Allium cepa).</title>
        <authorList>
            <person name="Stoll D.A."/>
            <person name="Huch M."/>
        </authorList>
    </citation>
    <scope>NUCLEOTIDE SEQUENCE [LARGE SCALE GENOMIC DNA]</scope>
    <source>
        <strain evidence="1 2">ZW T0_25</strain>
    </source>
</reference>
<dbReference type="EMBL" id="JAWDID010000002">
    <property type="protein sequence ID" value="MDU0338603.1"/>
    <property type="molecule type" value="Genomic_DNA"/>
</dbReference>
<name>A0ABU3S1D5_9HYPH</name>
<comment type="caution">
    <text evidence="1">The sequence shown here is derived from an EMBL/GenBank/DDBJ whole genome shotgun (WGS) entry which is preliminary data.</text>
</comment>
<sequence>MIRIIRRLHRTGATAPRLAALLATSLLLLTLQAPLLPAQAQEHAEALDQPRLAQAPEPYCFCWSDGKKIAEGATACIRTTKGRRLALCGRVINMMSWEVSENPCPES</sequence>
<gene>
    <name evidence="1" type="ORF">RKE40_01850</name>
</gene>
<protein>
    <submittedName>
        <fullName evidence="1">Uncharacterized protein</fullName>
    </submittedName>
</protein>
<dbReference type="RefSeq" id="WP_316016549.1">
    <property type="nucleotide sequence ID" value="NZ_JAWDID010000002.1"/>
</dbReference>